<keyword evidence="3" id="KW-0949">S-adenosyl-L-methionine</keyword>
<evidence type="ECO:0000259" key="4">
    <source>
        <dbReference type="Pfam" id="PF13649"/>
    </source>
</evidence>
<dbReference type="PANTHER" id="PTHR43464">
    <property type="entry name" value="METHYLTRANSFERASE"/>
    <property type="match status" value="1"/>
</dbReference>
<dbReference type="PANTHER" id="PTHR43464:SF19">
    <property type="entry name" value="UBIQUINONE BIOSYNTHESIS O-METHYLTRANSFERASE, MITOCHONDRIAL"/>
    <property type="match status" value="1"/>
</dbReference>
<protein>
    <submittedName>
        <fullName evidence="5">Putative methyltransferase</fullName>
        <ecNumber evidence="5">2.1.1.-</ecNumber>
    </submittedName>
</protein>
<dbReference type="GO" id="GO:0032259">
    <property type="term" value="P:methylation"/>
    <property type="evidence" value="ECO:0007669"/>
    <property type="project" value="UniProtKB-KW"/>
</dbReference>
<dbReference type="EC" id="2.1.1.-" evidence="5"/>
<dbReference type="InterPro" id="IPR041698">
    <property type="entry name" value="Methyltransf_25"/>
</dbReference>
<dbReference type="SUPFAM" id="SSF53335">
    <property type="entry name" value="S-adenosyl-L-methionine-dependent methyltransferases"/>
    <property type="match status" value="1"/>
</dbReference>
<proteinExistence type="predicted"/>
<accession>A0A6C7E7W0</accession>
<keyword evidence="2 5" id="KW-0808">Transferase</keyword>
<evidence type="ECO:0000313" key="6">
    <source>
        <dbReference type="Proteomes" id="UP000011863"/>
    </source>
</evidence>
<sequence>MGEAYLRYSFTKGTVQEVDHIVEALDLQPGDRVLDVGCGPGRHSYELARRGIEAHGIDISARFVEIAQASAPNGATFERLDARALDFDASFDAVVCLCQGAFGLMTASGDDDTVVAGMSRALKPDGRLALSAFSSYFVVKHWEGADFDADTGVNHEETEVRDANGVAVPAELWTGCYTPRELRLLLDREGLRVDSISSVEPGAYGDDPPTVDTAEFLVLATRA</sequence>
<dbReference type="Gene3D" id="3.40.50.150">
    <property type="entry name" value="Vaccinia Virus protein VP39"/>
    <property type="match status" value="1"/>
</dbReference>
<dbReference type="OrthoDB" id="279734at2"/>
<dbReference type="AlphaFoldDB" id="A0A6C7E7W0"/>
<dbReference type="GO" id="GO:0008168">
    <property type="term" value="F:methyltransferase activity"/>
    <property type="evidence" value="ECO:0007669"/>
    <property type="project" value="UniProtKB-KW"/>
</dbReference>
<organism evidence="5 6">
    <name type="scientific">Ilumatobacter coccineus (strain NBRC 103263 / KCTC 29153 / YM16-304)</name>
    <dbReference type="NCBI Taxonomy" id="1313172"/>
    <lineage>
        <taxon>Bacteria</taxon>
        <taxon>Bacillati</taxon>
        <taxon>Actinomycetota</taxon>
        <taxon>Acidimicrobiia</taxon>
        <taxon>Acidimicrobiales</taxon>
        <taxon>Ilumatobacteraceae</taxon>
        <taxon>Ilumatobacter</taxon>
    </lineage>
</organism>
<evidence type="ECO:0000256" key="1">
    <source>
        <dbReference type="ARBA" id="ARBA00022603"/>
    </source>
</evidence>
<name>A0A6C7E7W0_ILUCY</name>
<dbReference type="Pfam" id="PF13649">
    <property type="entry name" value="Methyltransf_25"/>
    <property type="match status" value="1"/>
</dbReference>
<dbReference type="EMBL" id="AP012057">
    <property type="protein sequence ID" value="BAN02453.1"/>
    <property type="molecule type" value="Genomic_DNA"/>
</dbReference>
<evidence type="ECO:0000313" key="5">
    <source>
        <dbReference type="EMBL" id="BAN02453.1"/>
    </source>
</evidence>
<reference evidence="5 6" key="1">
    <citation type="journal article" date="2013" name="Int. J. Syst. Evol. Microbiol.">
        <title>Ilumatobacter nonamiense sp. nov. and Ilumatobacter coccineum sp. nov., isolated from seashore sand.</title>
        <authorList>
            <person name="Matsumoto A."/>
            <person name="Kasai H."/>
            <person name="Matsuo Y."/>
            <person name="Shizuri Y."/>
            <person name="Ichikawa N."/>
            <person name="Fujita N."/>
            <person name="Omura S."/>
            <person name="Takahashi Y."/>
        </authorList>
    </citation>
    <scope>NUCLEOTIDE SEQUENCE [LARGE SCALE GENOMIC DNA]</scope>
    <source>
        <strain evidence="6">NBRC 103263 / KCTC 29153 / YM16-304</strain>
    </source>
</reference>
<dbReference type="CDD" id="cd02440">
    <property type="entry name" value="AdoMet_MTases"/>
    <property type="match status" value="1"/>
</dbReference>
<dbReference type="InterPro" id="IPR029063">
    <property type="entry name" value="SAM-dependent_MTases_sf"/>
</dbReference>
<dbReference type="KEGG" id="aym:YM304_21390"/>
<dbReference type="Proteomes" id="UP000011863">
    <property type="component" value="Chromosome"/>
</dbReference>
<dbReference type="RefSeq" id="WP_015441700.1">
    <property type="nucleotide sequence ID" value="NC_020520.1"/>
</dbReference>
<gene>
    <name evidence="5" type="ORF">YM304_21390</name>
</gene>
<feature type="domain" description="Methyltransferase" evidence="4">
    <location>
        <begin position="33"/>
        <end position="126"/>
    </location>
</feature>
<keyword evidence="6" id="KW-1185">Reference proteome</keyword>
<evidence type="ECO:0000256" key="3">
    <source>
        <dbReference type="ARBA" id="ARBA00022691"/>
    </source>
</evidence>
<keyword evidence="1 5" id="KW-0489">Methyltransferase</keyword>
<evidence type="ECO:0000256" key="2">
    <source>
        <dbReference type="ARBA" id="ARBA00022679"/>
    </source>
</evidence>